<sequence>MDANIKSQDTRTSSPTEATVNLDPVLIKACIPPAPSVQPTSLHSQRVDIGCIYADVSPIPTSEQLAFSLPHPARIQ</sequence>
<keyword evidence="2" id="KW-1185">Reference proteome</keyword>
<proteinExistence type="predicted"/>
<dbReference type="EMBL" id="SAEB01000012">
    <property type="protein sequence ID" value="RVD81393.1"/>
    <property type="molecule type" value="Genomic_DNA"/>
</dbReference>
<dbReference type="AlphaFoldDB" id="A0A436ZRF6"/>
<dbReference type="GeneID" id="93591570"/>
<dbReference type="RefSeq" id="XP_067486937.1">
    <property type="nucleotide sequence ID" value="XM_067639116.1"/>
</dbReference>
<name>A0A436ZRF6_ARTFL</name>
<protein>
    <submittedName>
        <fullName evidence="1">Uncharacterized protein</fullName>
    </submittedName>
</protein>
<reference evidence="1 2" key="1">
    <citation type="submission" date="2019-01" db="EMBL/GenBank/DDBJ databases">
        <title>Intercellular communication is required for trap formation in the nematode-trapping fungus Duddingtonia flagrans.</title>
        <authorList>
            <person name="Youssar L."/>
            <person name="Wernet V."/>
            <person name="Hensel N."/>
            <person name="Hildebrandt H.-G."/>
            <person name="Fischer R."/>
        </authorList>
    </citation>
    <scope>NUCLEOTIDE SEQUENCE [LARGE SCALE GENOMIC DNA]</scope>
    <source>
        <strain evidence="1 2">CBS H-5679</strain>
    </source>
</reference>
<evidence type="ECO:0000313" key="2">
    <source>
        <dbReference type="Proteomes" id="UP000283090"/>
    </source>
</evidence>
<dbReference type="Proteomes" id="UP000283090">
    <property type="component" value="Unassembled WGS sequence"/>
</dbReference>
<gene>
    <name evidence="1" type="ORF">DFL_009259</name>
</gene>
<accession>A0A436ZRF6</accession>
<comment type="caution">
    <text evidence="1">The sequence shown here is derived from an EMBL/GenBank/DDBJ whole genome shotgun (WGS) entry which is preliminary data.</text>
</comment>
<dbReference type="VEuPathDB" id="FungiDB:DFL_009259"/>
<organism evidence="1 2">
    <name type="scientific">Arthrobotrys flagrans</name>
    <name type="common">Nematode-trapping fungus</name>
    <name type="synonym">Trichothecium flagrans</name>
    <dbReference type="NCBI Taxonomy" id="97331"/>
    <lineage>
        <taxon>Eukaryota</taxon>
        <taxon>Fungi</taxon>
        <taxon>Dikarya</taxon>
        <taxon>Ascomycota</taxon>
        <taxon>Pezizomycotina</taxon>
        <taxon>Orbiliomycetes</taxon>
        <taxon>Orbiliales</taxon>
        <taxon>Orbiliaceae</taxon>
        <taxon>Arthrobotrys</taxon>
    </lineage>
</organism>
<evidence type="ECO:0000313" key="1">
    <source>
        <dbReference type="EMBL" id="RVD81393.1"/>
    </source>
</evidence>